<evidence type="ECO:0000313" key="2">
    <source>
        <dbReference type="Proteomes" id="UP001155820"/>
    </source>
</evidence>
<evidence type="ECO:0000313" key="1">
    <source>
        <dbReference type="EMBL" id="NRF18005.1"/>
    </source>
</evidence>
<gene>
    <name evidence="1" type="ORF">FOB26_02415</name>
</gene>
<dbReference type="AlphaFoldDB" id="A0AA44EGT0"/>
<dbReference type="Proteomes" id="UP001155820">
    <property type="component" value="Unassembled WGS sequence"/>
</dbReference>
<dbReference type="EMBL" id="JABRWM010000003">
    <property type="protein sequence ID" value="NRF18005.1"/>
    <property type="molecule type" value="Genomic_DNA"/>
</dbReference>
<organism evidence="1 2">
    <name type="scientific">Agrobacterium pusense</name>
    <dbReference type="NCBI Taxonomy" id="648995"/>
    <lineage>
        <taxon>Bacteria</taxon>
        <taxon>Pseudomonadati</taxon>
        <taxon>Pseudomonadota</taxon>
        <taxon>Alphaproteobacteria</taxon>
        <taxon>Hyphomicrobiales</taxon>
        <taxon>Rhizobiaceae</taxon>
        <taxon>Rhizobium/Agrobacterium group</taxon>
        <taxon>Agrobacterium</taxon>
    </lineage>
</organism>
<keyword evidence="2" id="KW-1185">Reference proteome</keyword>
<dbReference type="RefSeq" id="WP_172873343.1">
    <property type="nucleotide sequence ID" value="NZ_JABRWL010000004.1"/>
</dbReference>
<geneLocation type="plasmid" evidence="1">
    <name>unnamed3</name>
</geneLocation>
<comment type="caution">
    <text evidence="1">The sequence shown here is derived from an EMBL/GenBank/DDBJ whole genome shotgun (WGS) entry which is preliminary data.</text>
</comment>
<proteinExistence type="predicted"/>
<name>A0AA44EGT0_9HYPH</name>
<sequence>MSIEKSWIEVVNGSLKGRIALPSGSIEVVGITWRESDASAFRLFKKDDLSNGEIGACWNWAGDARRSILVATDEGRHYGRLTMIEQIGQTARYSLDLMEEAGSTG</sequence>
<accession>A0AA44EGT0</accession>
<protein>
    <submittedName>
        <fullName evidence="1">Uncharacterized protein</fullName>
    </submittedName>
</protein>
<reference evidence="1" key="1">
    <citation type="submission" date="2019-07" db="EMBL/GenBank/DDBJ databases">
        <title>FDA dAtabase for Regulatory Grade micrObial Sequences (FDA-ARGOS): Supporting development and validation of Infectious Disease Dx tests.</title>
        <authorList>
            <person name="Bachman M."/>
            <person name="Young C."/>
            <person name="Tallon L."/>
            <person name="Sadzewicz L."/>
            <person name="Vavikolanu K."/>
            <person name="Mehta A."/>
            <person name="Aluvathingal J."/>
            <person name="Nadendla S."/>
            <person name="Nandy P."/>
            <person name="Geyer C."/>
            <person name="Yan Y."/>
            <person name="Sichtig H."/>
        </authorList>
    </citation>
    <scope>NUCLEOTIDE SEQUENCE</scope>
    <source>
        <strain evidence="1">FDAARGOS_618</strain>
        <plasmid evidence="1">unnamed3</plasmid>
    </source>
</reference>
<keyword evidence="1" id="KW-0614">Plasmid</keyword>